<dbReference type="EMBL" id="JACRIW010000020">
    <property type="protein sequence ID" value="MBI5168301.1"/>
    <property type="molecule type" value="Genomic_DNA"/>
</dbReference>
<evidence type="ECO:0000256" key="2">
    <source>
        <dbReference type="ARBA" id="ARBA00022803"/>
    </source>
</evidence>
<protein>
    <submittedName>
        <fullName evidence="4">Tetratricopeptide repeat protein</fullName>
    </submittedName>
</protein>
<comment type="caution">
    <text evidence="4">The sequence shown here is derived from an EMBL/GenBank/DDBJ whole genome shotgun (WGS) entry which is preliminary data.</text>
</comment>
<dbReference type="Proteomes" id="UP000696931">
    <property type="component" value="Unassembled WGS sequence"/>
</dbReference>
<evidence type="ECO:0000256" key="3">
    <source>
        <dbReference type="SAM" id="SignalP"/>
    </source>
</evidence>
<dbReference type="Gene3D" id="1.25.40.10">
    <property type="entry name" value="Tetratricopeptide repeat domain"/>
    <property type="match status" value="1"/>
</dbReference>
<dbReference type="PROSITE" id="PS51257">
    <property type="entry name" value="PROKAR_LIPOPROTEIN"/>
    <property type="match status" value="1"/>
</dbReference>
<feature type="signal peptide" evidence="3">
    <location>
        <begin position="1"/>
        <end position="18"/>
    </location>
</feature>
<sequence>MNRTLVLLVALVALHAVALSCSPKSETLPAANLDPAARAQVLIDSGNASFRRADYENAAKRYASATLVKQDDPAAFYGLGMALAKLGRDDDARAAYAKARALSGSAGDSVFGGH</sequence>
<keyword evidence="2" id="KW-0802">TPR repeat</keyword>
<feature type="chain" id="PRO_5037346870" evidence="3">
    <location>
        <begin position="19"/>
        <end position="114"/>
    </location>
</feature>
<dbReference type="AlphaFoldDB" id="A0A933S992"/>
<dbReference type="InterPro" id="IPR013105">
    <property type="entry name" value="TPR_2"/>
</dbReference>
<evidence type="ECO:0000256" key="1">
    <source>
        <dbReference type="ARBA" id="ARBA00022737"/>
    </source>
</evidence>
<organism evidence="4 5">
    <name type="scientific">Eiseniibacteriota bacterium</name>
    <dbReference type="NCBI Taxonomy" id="2212470"/>
    <lineage>
        <taxon>Bacteria</taxon>
        <taxon>Candidatus Eiseniibacteriota</taxon>
    </lineage>
</organism>
<accession>A0A933S992</accession>
<proteinExistence type="predicted"/>
<name>A0A933S992_UNCEI</name>
<evidence type="ECO:0000313" key="4">
    <source>
        <dbReference type="EMBL" id="MBI5168301.1"/>
    </source>
</evidence>
<evidence type="ECO:0000313" key="5">
    <source>
        <dbReference type="Proteomes" id="UP000696931"/>
    </source>
</evidence>
<reference evidence="4" key="1">
    <citation type="submission" date="2020-07" db="EMBL/GenBank/DDBJ databases">
        <title>Huge and variable diversity of episymbiotic CPR bacteria and DPANN archaea in groundwater ecosystems.</title>
        <authorList>
            <person name="He C.Y."/>
            <person name="Keren R."/>
            <person name="Whittaker M."/>
            <person name="Farag I.F."/>
            <person name="Doudna J."/>
            <person name="Cate J.H.D."/>
            <person name="Banfield J.F."/>
        </authorList>
    </citation>
    <scope>NUCLEOTIDE SEQUENCE</scope>
    <source>
        <strain evidence="4">NC_groundwater_1813_Pr3_B-0.1um_71_17</strain>
    </source>
</reference>
<gene>
    <name evidence="4" type="ORF">HZA61_02315</name>
</gene>
<keyword evidence="1" id="KW-0677">Repeat</keyword>
<dbReference type="SUPFAM" id="SSF48452">
    <property type="entry name" value="TPR-like"/>
    <property type="match status" value="1"/>
</dbReference>
<dbReference type="Pfam" id="PF07719">
    <property type="entry name" value="TPR_2"/>
    <property type="match status" value="1"/>
</dbReference>
<keyword evidence="3" id="KW-0732">Signal</keyword>
<dbReference type="InterPro" id="IPR011990">
    <property type="entry name" value="TPR-like_helical_dom_sf"/>
</dbReference>